<dbReference type="HOGENOM" id="CLU_1197975_0_0_4"/>
<proteinExistence type="predicted"/>
<organism evidence="1 2">
    <name type="scientific">Burkholderia vietnamiensis (strain G4 / LMG 22486)</name>
    <name type="common">Burkholderia cepacia (strain R1808)</name>
    <dbReference type="NCBI Taxonomy" id="269482"/>
    <lineage>
        <taxon>Bacteria</taxon>
        <taxon>Pseudomonadati</taxon>
        <taxon>Pseudomonadota</taxon>
        <taxon>Betaproteobacteria</taxon>
        <taxon>Burkholderiales</taxon>
        <taxon>Burkholderiaceae</taxon>
        <taxon>Burkholderia</taxon>
        <taxon>Burkholderia cepacia complex</taxon>
    </lineage>
</organism>
<accession>A4JVJ6</accession>
<geneLocation type="plasmid" evidence="1 2">
    <name>pBVIE03</name>
</geneLocation>
<sequence>MYFSTSQTGNQNVAPLVNLSLREFGAHLIDDAYAHVPFESVVAAIAKAKPIAPELAARELVAHAPDYRAKAFRVGVEEIVRAFGNDERAMQFYRSVASERSQLRFESIGGVSDDLVTVKTRLAAHAANAYWARQHDGSAGLIPAEREYVDLMKSVRQSLEASLTKGKVSADLAETAIAEIEAASVSAGFFGMEEVIRPLQETARDEIYTEHMERVLQRYTNAPGADGPALE</sequence>
<protein>
    <submittedName>
        <fullName evidence="1">Uncharacterized protein</fullName>
    </submittedName>
</protein>
<dbReference type="KEGG" id="bvi:Bcep1808_7422"/>
<evidence type="ECO:0000313" key="1">
    <source>
        <dbReference type="EMBL" id="ABO60299.1"/>
    </source>
</evidence>
<keyword evidence="1" id="KW-0614">Plasmid</keyword>
<name>A4JVJ6_BURVG</name>
<dbReference type="Proteomes" id="UP000002287">
    <property type="component" value="Plasmid pBVIE03"/>
</dbReference>
<evidence type="ECO:0000313" key="2">
    <source>
        <dbReference type="Proteomes" id="UP000002287"/>
    </source>
</evidence>
<gene>
    <name evidence="1" type="ordered locus">Bcep1808_7422</name>
</gene>
<reference evidence="1 2" key="1">
    <citation type="submission" date="2007-03" db="EMBL/GenBank/DDBJ databases">
        <title>Complete sequence of plasmid pBVIE03 of Burkholderia vietnamiensis G4.</title>
        <authorList>
            <consortium name="US DOE Joint Genome Institute"/>
            <person name="Copeland A."/>
            <person name="Lucas S."/>
            <person name="Lapidus A."/>
            <person name="Barry K."/>
            <person name="Detter J.C."/>
            <person name="Glavina del Rio T."/>
            <person name="Hammon N."/>
            <person name="Israni S."/>
            <person name="Dalin E."/>
            <person name="Tice H."/>
            <person name="Pitluck S."/>
            <person name="Chain P."/>
            <person name="Malfatti S."/>
            <person name="Shin M."/>
            <person name="Vergez L."/>
            <person name="Schmutz J."/>
            <person name="Larimer F."/>
            <person name="Land M."/>
            <person name="Hauser L."/>
            <person name="Kyrpides N."/>
            <person name="Tiedje J."/>
            <person name="Richardson P."/>
        </authorList>
    </citation>
    <scope>NUCLEOTIDE SEQUENCE [LARGE SCALE GENOMIC DNA]</scope>
    <source>
        <strain evidence="2">G4 / LMG 22486</strain>
        <plasmid evidence="1 2">pBVIE03</plasmid>
    </source>
</reference>
<dbReference type="AlphaFoldDB" id="A4JVJ6"/>
<dbReference type="EMBL" id="CP000619">
    <property type="protein sequence ID" value="ABO60299.1"/>
    <property type="molecule type" value="Genomic_DNA"/>
</dbReference>